<keyword evidence="3" id="KW-1185">Reference proteome</keyword>
<proteinExistence type="predicted"/>
<protein>
    <recommendedName>
        <fullName evidence="4">Por secretion system C-terminal sorting domain-containing protein</fullName>
    </recommendedName>
</protein>
<sequence>MKKTLSILAAITIFSTTLFANNIDNPNAATGMAIMKNGTTVKLFYKGTKQTDVKVSIYNAANTLVYSETIKNVDGFVRPYNFTNLEEGEYSIELLGENGRQVERVIYKLGKVEKLANVMHVTGETNKYILTVANKGQDVLTIKIYGDKGVLLYSKTEEVNGDFAQVYNLDKYNGGLTFEVSDSKGVTKSLSL</sequence>
<gene>
    <name evidence="2" type="ORF">ACFQ21_13715</name>
</gene>
<dbReference type="RefSeq" id="WP_377579784.1">
    <property type="nucleotide sequence ID" value="NZ_JBHTKA010000004.1"/>
</dbReference>
<evidence type="ECO:0000313" key="3">
    <source>
        <dbReference type="Proteomes" id="UP001597112"/>
    </source>
</evidence>
<evidence type="ECO:0008006" key="4">
    <source>
        <dbReference type="Google" id="ProtNLM"/>
    </source>
</evidence>
<accession>A0ABW3K2A3</accession>
<dbReference type="Gene3D" id="2.60.40.3080">
    <property type="match status" value="1"/>
</dbReference>
<feature type="signal peptide" evidence="1">
    <location>
        <begin position="1"/>
        <end position="20"/>
    </location>
</feature>
<feature type="chain" id="PRO_5047462298" description="Por secretion system C-terminal sorting domain-containing protein" evidence="1">
    <location>
        <begin position="21"/>
        <end position="192"/>
    </location>
</feature>
<evidence type="ECO:0000313" key="2">
    <source>
        <dbReference type="EMBL" id="MFD1000375.1"/>
    </source>
</evidence>
<evidence type="ECO:0000256" key="1">
    <source>
        <dbReference type="SAM" id="SignalP"/>
    </source>
</evidence>
<dbReference type="Proteomes" id="UP001597112">
    <property type="component" value="Unassembled WGS sequence"/>
</dbReference>
<reference evidence="3" key="1">
    <citation type="journal article" date="2019" name="Int. J. Syst. Evol. Microbiol.">
        <title>The Global Catalogue of Microorganisms (GCM) 10K type strain sequencing project: providing services to taxonomists for standard genome sequencing and annotation.</title>
        <authorList>
            <consortium name="The Broad Institute Genomics Platform"/>
            <consortium name="The Broad Institute Genome Sequencing Center for Infectious Disease"/>
            <person name="Wu L."/>
            <person name="Ma J."/>
        </authorList>
    </citation>
    <scope>NUCLEOTIDE SEQUENCE [LARGE SCALE GENOMIC DNA]</scope>
    <source>
        <strain evidence="3">CCUG 58938</strain>
    </source>
</reference>
<comment type="caution">
    <text evidence="2">The sequence shown here is derived from an EMBL/GenBank/DDBJ whole genome shotgun (WGS) entry which is preliminary data.</text>
</comment>
<keyword evidence="1" id="KW-0732">Signal</keyword>
<name>A0ABW3K2A3_9BACT</name>
<organism evidence="2 3">
    <name type="scientific">Ohtaekwangia kribbensis</name>
    <dbReference type="NCBI Taxonomy" id="688913"/>
    <lineage>
        <taxon>Bacteria</taxon>
        <taxon>Pseudomonadati</taxon>
        <taxon>Bacteroidota</taxon>
        <taxon>Cytophagia</taxon>
        <taxon>Cytophagales</taxon>
        <taxon>Fulvivirgaceae</taxon>
        <taxon>Ohtaekwangia</taxon>
    </lineage>
</organism>
<dbReference type="EMBL" id="JBHTKA010000004">
    <property type="protein sequence ID" value="MFD1000375.1"/>
    <property type="molecule type" value="Genomic_DNA"/>
</dbReference>